<protein>
    <submittedName>
        <fullName evidence="1">Uncharacterized protein</fullName>
    </submittedName>
</protein>
<reference evidence="1 2" key="1">
    <citation type="submission" date="2016-03" db="EMBL/GenBank/DDBJ databases">
        <title>Whole genome sequencing of Grifola frondosa 9006-11.</title>
        <authorList>
            <person name="Min B."/>
            <person name="Park H."/>
            <person name="Kim J.-G."/>
            <person name="Cho H."/>
            <person name="Oh Y.-L."/>
            <person name="Kong W.-S."/>
            <person name="Choi I.-G."/>
        </authorList>
    </citation>
    <scope>NUCLEOTIDE SEQUENCE [LARGE SCALE GENOMIC DNA]</scope>
    <source>
        <strain evidence="1 2">9006-11</strain>
    </source>
</reference>
<proteinExistence type="predicted"/>
<accession>A0A1C7MH34</accession>
<gene>
    <name evidence="1" type="ORF">A0H81_04806</name>
</gene>
<keyword evidence="2" id="KW-1185">Reference proteome</keyword>
<dbReference type="EMBL" id="LUGG01000004">
    <property type="protein sequence ID" value="OBZ75666.1"/>
    <property type="molecule type" value="Genomic_DNA"/>
</dbReference>
<sequence>MIAFPISQLFVSPVSAAIWRHPSLVLNGLLLCLNGIIVEPRPQFRGPHVDFAFPRKHNAQRLLLIIEHAHSGTLLDGACSIPGCYQLEVVTPDLGPLERVSMLAWPKCIASGPASRMECMYTWPCATMLLNAHLTNLALSNH</sequence>
<dbReference type="AlphaFoldDB" id="A0A1C7MH34"/>
<evidence type="ECO:0000313" key="2">
    <source>
        <dbReference type="Proteomes" id="UP000092993"/>
    </source>
</evidence>
<organism evidence="1 2">
    <name type="scientific">Grifola frondosa</name>
    <name type="common">Maitake</name>
    <name type="synonym">Polyporus frondosus</name>
    <dbReference type="NCBI Taxonomy" id="5627"/>
    <lineage>
        <taxon>Eukaryota</taxon>
        <taxon>Fungi</taxon>
        <taxon>Dikarya</taxon>
        <taxon>Basidiomycota</taxon>
        <taxon>Agaricomycotina</taxon>
        <taxon>Agaricomycetes</taxon>
        <taxon>Polyporales</taxon>
        <taxon>Grifolaceae</taxon>
        <taxon>Grifola</taxon>
    </lineage>
</organism>
<dbReference type="Proteomes" id="UP000092993">
    <property type="component" value="Unassembled WGS sequence"/>
</dbReference>
<comment type="caution">
    <text evidence="1">The sequence shown here is derived from an EMBL/GenBank/DDBJ whole genome shotgun (WGS) entry which is preliminary data.</text>
</comment>
<evidence type="ECO:0000313" key="1">
    <source>
        <dbReference type="EMBL" id="OBZ75666.1"/>
    </source>
</evidence>
<name>A0A1C7MH34_GRIFR</name>